<evidence type="ECO:0000256" key="7">
    <source>
        <dbReference type="ARBA" id="ARBA00022723"/>
    </source>
</evidence>
<dbReference type="GO" id="GO:0009097">
    <property type="term" value="P:isoleucine biosynthetic process"/>
    <property type="evidence" value="ECO:0007669"/>
    <property type="project" value="UniProtKB-UniPathway"/>
</dbReference>
<comment type="pathway">
    <text evidence="1 11">Amino-acid biosynthesis; L-isoleucine biosynthesis; L-isoleucine from 2-oxobutanoate: step 1/4.</text>
</comment>
<dbReference type="Gene3D" id="3.40.50.1220">
    <property type="entry name" value="TPP-binding domain"/>
    <property type="match status" value="1"/>
</dbReference>
<protein>
    <recommendedName>
        <fullName evidence="4 11">Acetolactate synthase</fullName>
        <ecNumber evidence="4 11">2.2.1.6</ecNumber>
    </recommendedName>
</protein>
<keyword evidence="16" id="KW-1185">Reference proteome</keyword>
<keyword evidence="9 11" id="KW-0786">Thiamine pyrophosphate</keyword>
<dbReference type="Pfam" id="PF00205">
    <property type="entry name" value="TPP_enzyme_M"/>
    <property type="match status" value="1"/>
</dbReference>
<keyword evidence="8 11" id="KW-0460">Magnesium</keyword>
<dbReference type="PROSITE" id="PS00187">
    <property type="entry name" value="TPP_ENZYMES"/>
    <property type="match status" value="1"/>
</dbReference>
<dbReference type="UniPathway" id="UPA00047">
    <property type="reaction ID" value="UER00055"/>
</dbReference>
<dbReference type="SUPFAM" id="SSF52518">
    <property type="entry name" value="Thiamin diphosphate-binding fold (THDP-binding)"/>
    <property type="match status" value="2"/>
</dbReference>
<accession>A0A1I3E3N7</accession>
<keyword evidence="10 11" id="KW-0100">Branched-chain amino acid biosynthesis</keyword>
<dbReference type="Pfam" id="PF02776">
    <property type="entry name" value="TPP_enzyme_N"/>
    <property type="match status" value="1"/>
</dbReference>
<evidence type="ECO:0000259" key="12">
    <source>
        <dbReference type="Pfam" id="PF00205"/>
    </source>
</evidence>
<dbReference type="InterPro" id="IPR012001">
    <property type="entry name" value="Thiamin_PyroP_enz_TPP-bd_dom"/>
</dbReference>
<dbReference type="InterPro" id="IPR011766">
    <property type="entry name" value="TPP_enzyme_TPP-bd"/>
</dbReference>
<dbReference type="Pfam" id="PF02775">
    <property type="entry name" value="TPP_enzyme_C"/>
    <property type="match status" value="1"/>
</dbReference>
<dbReference type="InterPro" id="IPR012000">
    <property type="entry name" value="Thiamin_PyroP_enz_cen_dom"/>
</dbReference>
<gene>
    <name evidence="15" type="ORF">SAMN05421753_10463</name>
</gene>
<reference evidence="16" key="1">
    <citation type="submission" date="2016-10" db="EMBL/GenBank/DDBJ databases">
        <authorList>
            <person name="Varghese N."/>
            <person name="Submissions S."/>
        </authorList>
    </citation>
    <scope>NUCLEOTIDE SEQUENCE [LARGE SCALE GENOMIC DNA]</scope>
    <source>
        <strain evidence="16">DSM 26348</strain>
    </source>
</reference>
<dbReference type="PANTHER" id="PTHR18968">
    <property type="entry name" value="THIAMINE PYROPHOSPHATE ENZYMES"/>
    <property type="match status" value="1"/>
</dbReference>
<dbReference type="InterPro" id="IPR029035">
    <property type="entry name" value="DHS-like_NAD/FAD-binding_dom"/>
</dbReference>
<evidence type="ECO:0000256" key="10">
    <source>
        <dbReference type="ARBA" id="ARBA00023304"/>
    </source>
</evidence>
<evidence type="ECO:0000313" key="15">
    <source>
        <dbReference type="EMBL" id="SFH93479.1"/>
    </source>
</evidence>
<keyword evidence="6 11" id="KW-0808">Transferase</keyword>
<comment type="catalytic activity">
    <reaction evidence="11">
        <text>2 pyruvate + H(+) = (2S)-2-acetolactate + CO2</text>
        <dbReference type="Rhea" id="RHEA:25249"/>
        <dbReference type="ChEBI" id="CHEBI:15361"/>
        <dbReference type="ChEBI" id="CHEBI:15378"/>
        <dbReference type="ChEBI" id="CHEBI:16526"/>
        <dbReference type="ChEBI" id="CHEBI:58476"/>
        <dbReference type="EC" id="2.2.1.6"/>
    </reaction>
</comment>
<dbReference type="STRING" id="1576369.SAMN05421753_10463"/>
<dbReference type="Gene3D" id="3.40.50.970">
    <property type="match status" value="2"/>
</dbReference>
<dbReference type="FunFam" id="3.40.50.970:FF:000007">
    <property type="entry name" value="Acetolactate synthase"/>
    <property type="match status" value="1"/>
</dbReference>
<dbReference type="PANTHER" id="PTHR18968:SF13">
    <property type="entry name" value="ACETOLACTATE SYNTHASE CATALYTIC SUBUNIT, MITOCHONDRIAL"/>
    <property type="match status" value="1"/>
</dbReference>
<dbReference type="InterPro" id="IPR039368">
    <property type="entry name" value="AHAS_TPP"/>
</dbReference>
<evidence type="ECO:0000256" key="6">
    <source>
        <dbReference type="ARBA" id="ARBA00022679"/>
    </source>
</evidence>
<dbReference type="InterPro" id="IPR000399">
    <property type="entry name" value="TPP-bd_CS"/>
</dbReference>
<evidence type="ECO:0000256" key="9">
    <source>
        <dbReference type="ARBA" id="ARBA00023052"/>
    </source>
</evidence>
<dbReference type="UniPathway" id="UPA00049">
    <property type="reaction ID" value="UER00059"/>
</dbReference>
<dbReference type="AlphaFoldDB" id="A0A1I3E3N7"/>
<dbReference type="CDD" id="cd07035">
    <property type="entry name" value="TPP_PYR_POX_like"/>
    <property type="match status" value="1"/>
</dbReference>
<comment type="cofactor">
    <cofactor evidence="11">
        <name>Mg(2+)</name>
        <dbReference type="ChEBI" id="CHEBI:18420"/>
    </cofactor>
    <text evidence="11">Binds 1 Mg(2+) ion per subunit.</text>
</comment>
<evidence type="ECO:0000256" key="1">
    <source>
        <dbReference type="ARBA" id="ARBA00004974"/>
    </source>
</evidence>
<feature type="domain" description="Thiamine pyrophosphate enzyme central" evidence="12">
    <location>
        <begin position="220"/>
        <end position="355"/>
    </location>
</feature>
<evidence type="ECO:0000313" key="16">
    <source>
        <dbReference type="Proteomes" id="UP000199518"/>
    </source>
</evidence>
<dbReference type="SUPFAM" id="SSF52467">
    <property type="entry name" value="DHS-like NAD/FAD-binding domain"/>
    <property type="match status" value="1"/>
</dbReference>
<dbReference type="InterPro" id="IPR029061">
    <property type="entry name" value="THDP-binding"/>
</dbReference>
<dbReference type="Proteomes" id="UP000199518">
    <property type="component" value="Unassembled WGS sequence"/>
</dbReference>
<comment type="cofactor">
    <cofactor evidence="11">
        <name>thiamine diphosphate</name>
        <dbReference type="ChEBI" id="CHEBI:58937"/>
    </cofactor>
    <text evidence="11">Binds 1 thiamine pyrophosphate per subunit.</text>
</comment>
<dbReference type="GO" id="GO:0030976">
    <property type="term" value="F:thiamine pyrophosphate binding"/>
    <property type="evidence" value="ECO:0007669"/>
    <property type="project" value="UniProtKB-UniRule"/>
</dbReference>
<feature type="domain" description="Thiamine pyrophosphate enzyme N-terminal TPP-binding" evidence="14">
    <location>
        <begin position="14"/>
        <end position="126"/>
    </location>
</feature>
<dbReference type="EC" id="2.2.1.6" evidence="4 11"/>
<dbReference type="GO" id="GO:0050660">
    <property type="term" value="F:flavin adenine dinucleotide binding"/>
    <property type="evidence" value="ECO:0007669"/>
    <property type="project" value="InterPro"/>
</dbReference>
<comment type="pathway">
    <text evidence="2 11">Amino-acid biosynthesis; L-valine biosynthesis; L-valine from pyruvate: step 1/4.</text>
</comment>
<dbReference type="GO" id="GO:0000287">
    <property type="term" value="F:magnesium ion binding"/>
    <property type="evidence" value="ECO:0007669"/>
    <property type="project" value="UniProtKB-UniRule"/>
</dbReference>
<evidence type="ECO:0000259" key="13">
    <source>
        <dbReference type="Pfam" id="PF02775"/>
    </source>
</evidence>
<dbReference type="NCBIfam" id="TIGR00118">
    <property type="entry name" value="acolac_lg"/>
    <property type="match status" value="1"/>
</dbReference>
<evidence type="ECO:0000256" key="2">
    <source>
        <dbReference type="ARBA" id="ARBA00005025"/>
    </source>
</evidence>
<evidence type="ECO:0000256" key="3">
    <source>
        <dbReference type="ARBA" id="ARBA00007812"/>
    </source>
</evidence>
<dbReference type="InterPro" id="IPR045229">
    <property type="entry name" value="TPP_enz"/>
</dbReference>
<dbReference type="InterPro" id="IPR012846">
    <property type="entry name" value="Acetolactate_synth_lsu"/>
</dbReference>
<dbReference type="GO" id="GO:0009099">
    <property type="term" value="P:L-valine biosynthetic process"/>
    <property type="evidence" value="ECO:0007669"/>
    <property type="project" value="UniProtKB-UniPathway"/>
</dbReference>
<evidence type="ECO:0000256" key="11">
    <source>
        <dbReference type="RuleBase" id="RU003591"/>
    </source>
</evidence>
<dbReference type="GO" id="GO:0005948">
    <property type="term" value="C:acetolactate synthase complex"/>
    <property type="evidence" value="ECO:0007669"/>
    <property type="project" value="TreeGrafter"/>
</dbReference>
<dbReference type="GO" id="GO:0003984">
    <property type="term" value="F:acetolactate synthase activity"/>
    <property type="evidence" value="ECO:0007669"/>
    <property type="project" value="UniProtKB-EC"/>
</dbReference>
<sequence length="605" mass="66462">MSTALEPKTARQSMTGSEILVEALIRQGGKTVFAYPGGASMPLHQALRKSRDRIRTILPRHEQGGGFAAQGISRTSDEIGICMATSGPGATNLVTSIADAKMDSIPLIAITGQVGQKVIGTDAFQETPIVEICRAVTKHHYMITAGDPDDPESVQAALRSIPRIVKEAFFVARTGRPGPVLIDFPKNIQLATTDQPIDFDPPMNLPGYHPERRKVASEQIRQVIAAIRRSKRPILYVGGGCIASDAAEELTKFARASNIPVTMTVMGLGAFPGDDAQSLHMLGMHGTVYANYAINEADLLLALGVRFDDRVTGKLEEFAKHGKIVHVDIDASEMHKNKEAHIPIVADLKLFLEKLNAEFKPADKPEIAAWWTQINEWKEKFPLKYREAGDFIVPQHAVEELWKQTVDRDAYIAVGVGQHQMFAAQYYKFRKPKHWLSSSGLGTMGFGLPAAMGVQAAHPNSLVVDIDGDGSILMNIQELATLHCEKLPVKILLLNNQHLGMVVQWEDRFMAGRRAHTYLGPIDHPEWLGEGSGAHYEDTYPNFVKMAESFGLKARQVKSKAELPAAIAEMINHDGPYLLDVLCPYQEHVLPMIPGGGTVRDIITE</sequence>
<dbReference type="EMBL" id="FOQD01000004">
    <property type="protein sequence ID" value="SFH93479.1"/>
    <property type="molecule type" value="Genomic_DNA"/>
</dbReference>
<proteinExistence type="inferred from homology"/>
<organism evidence="15 16">
    <name type="scientific">Planctomicrobium piriforme</name>
    <dbReference type="NCBI Taxonomy" id="1576369"/>
    <lineage>
        <taxon>Bacteria</taxon>
        <taxon>Pseudomonadati</taxon>
        <taxon>Planctomycetota</taxon>
        <taxon>Planctomycetia</taxon>
        <taxon>Planctomycetales</taxon>
        <taxon>Planctomycetaceae</taxon>
        <taxon>Planctomicrobium</taxon>
    </lineage>
</organism>
<feature type="domain" description="Thiamine pyrophosphate enzyme TPP-binding" evidence="13">
    <location>
        <begin position="415"/>
        <end position="581"/>
    </location>
</feature>
<comment type="similarity">
    <text evidence="3 11">Belongs to the TPP enzyme family.</text>
</comment>
<name>A0A1I3E3N7_9PLAN</name>
<dbReference type="FunFam" id="3.40.50.1220:FF:000008">
    <property type="entry name" value="Acetolactate synthase"/>
    <property type="match status" value="1"/>
</dbReference>
<evidence type="ECO:0000256" key="5">
    <source>
        <dbReference type="ARBA" id="ARBA00022605"/>
    </source>
</evidence>
<evidence type="ECO:0000256" key="8">
    <source>
        <dbReference type="ARBA" id="ARBA00022842"/>
    </source>
</evidence>
<dbReference type="CDD" id="cd02015">
    <property type="entry name" value="TPP_AHAS"/>
    <property type="match status" value="1"/>
</dbReference>
<evidence type="ECO:0000256" key="4">
    <source>
        <dbReference type="ARBA" id="ARBA00013145"/>
    </source>
</evidence>
<keyword evidence="7 11" id="KW-0479">Metal-binding</keyword>
<keyword evidence="5 11" id="KW-0028">Amino-acid biosynthesis</keyword>
<evidence type="ECO:0000259" key="14">
    <source>
        <dbReference type="Pfam" id="PF02776"/>
    </source>
</evidence>